<dbReference type="SUPFAM" id="SSF54001">
    <property type="entry name" value="Cysteine proteinases"/>
    <property type="match status" value="1"/>
</dbReference>
<evidence type="ECO:0000313" key="3">
    <source>
        <dbReference type="Proteomes" id="UP001627154"/>
    </source>
</evidence>
<dbReference type="PANTHER" id="PTHR47642">
    <property type="entry name" value="ATP-DEPENDENT DNA HELICASE"/>
    <property type="match status" value="1"/>
</dbReference>
<sequence>MDRICIIRKQFPNCCNYGITIHKSQGLSLKNAVVEAGNEIFENGQTYVALSRVTSREGLHLINFDPSKIKACNLAIIEYNRLKKEFRPDLPQFNHVHIMSKYKIRDNKWVPEPASKQTNMTKNIRIVNDVKGIIKYDDFPSYVNVTLQCLFHCEAVRRVLSETKEELVLKQLFQSYVSADNKLNLRHLKQFVNIKYLLQVHYDVAEFLVKLISKQLLLQQILSHELTTILSCTGCKDRTVVQNKSNYMLQLILPRKENAYTLQEIFDYNFNKWITVPSHCEKSCKCQQLQRYEEIQCTNSTLIIKLLNYEDTDEQTLRKESQKINEVPKSIVNIKGKKFKVAGGIFHHGKNIPNGYYTNMLRINKQWVFVHDQTVRQKQWPKSSANVYIFFFEMS</sequence>
<dbReference type="Proteomes" id="UP001627154">
    <property type="component" value="Unassembled WGS sequence"/>
</dbReference>
<dbReference type="PROSITE" id="PS50235">
    <property type="entry name" value="USP_3"/>
    <property type="match status" value="1"/>
</dbReference>
<dbReference type="Gene3D" id="3.90.70.10">
    <property type="entry name" value="Cysteine proteinases"/>
    <property type="match status" value="1"/>
</dbReference>
<dbReference type="SUPFAM" id="SSF52540">
    <property type="entry name" value="P-loop containing nucleoside triphosphate hydrolases"/>
    <property type="match status" value="1"/>
</dbReference>
<dbReference type="Pfam" id="PF13423">
    <property type="entry name" value="UCH_1"/>
    <property type="match status" value="1"/>
</dbReference>
<feature type="domain" description="USP" evidence="1">
    <location>
        <begin position="131"/>
        <end position="395"/>
    </location>
</feature>
<reference evidence="2 3" key="1">
    <citation type="journal article" date="2024" name="bioRxiv">
        <title>A reference genome for Trichogramma kaykai: A tiny desert-dwelling parasitoid wasp with competing sex-ratio distorters.</title>
        <authorList>
            <person name="Culotta J."/>
            <person name="Lindsey A.R."/>
        </authorList>
    </citation>
    <scope>NUCLEOTIDE SEQUENCE [LARGE SCALE GENOMIC DNA]</scope>
    <source>
        <strain evidence="2 3">KSX58</strain>
    </source>
</reference>
<gene>
    <name evidence="2" type="ORF">TKK_017682</name>
</gene>
<organism evidence="2 3">
    <name type="scientific">Trichogramma kaykai</name>
    <dbReference type="NCBI Taxonomy" id="54128"/>
    <lineage>
        <taxon>Eukaryota</taxon>
        <taxon>Metazoa</taxon>
        <taxon>Ecdysozoa</taxon>
        <taxon>Arthropoda</taxon>
        <taxon>Hexapoda</taxon>
        <taxon>Insecta</taxon>
        <taxon>Pterygota</taxon>
        <taxon>Neoptera</taxon>
        <taxon>Endopterygota</taxon>
        <taxon>Hymenoptera</taxon>
        <taxon>Apocrita</taxon>
        <taxon>Proctotrupomorpha</taxon>
        <taxon>Chalcidoidea</taxon>
        <taxon>Trichogrammatidae</taxon>
        <taxon>Trichogramma</taxon>
    </lineage>
</organism>
<accession>A0ABD2W1R0</accession>
<dbReference type="InterPro" id="IPR027417">
    <property type="entry name" value="P-loop_NTPase"/>
</dbReference>
<dbReference type="InterPro" id="IPR028881">
    <property type="entry name" value="PAN2_UCH_dom"/>
</dbReference>
<dbReference type="InterPro" id="IPR051055">
    <property type="entry name" value="PIF1_helicase"/>
</dbReference>
<dbReference type="CDD" id="cd18809">
    <property type="entry name" value="SF1_C_RecD"/>
    <property type="match status" value="1"/>
</dbReference>
<comment type="caution">
    <text evidence="2">The sequence shown here is derived from an EMBL/GenBank/DDBJ whole genome shotgun (WGS) entry which is preliminary data.</text>
</comment>
<dbReference type="AlphaFoldDB" id="A0ABD2W1R0"/>
<dbReference type="InterPro" id="IPR038765">
    <property type="entry name" value="Papain-like_cys_pep_sf"/>
</dbReference>
<evidence type="ECO:0000313" key="2">
    <source>
        <dbReference type="EMBL" id="KAL3386908.1"/>
    </source>
</evidence>
<protein>
    <recommendedName>
        <fullName evidence="1">USP domain-containing protein</fullName>
    </recommendedName>
</protein>
<keyword evidence="3" id="KW-1185">Reference proteome</keyword>
<dbReference type="PANTHER" id="PTHR47642:SF5">
    <property type="entry name" value="ATP-DEPENDENT DNA HELICASE"/>
    <property type="match status" value="1"/>
</dbReference>
<dbReference type="EMBL" id="JBJJXI010000142">
    <property type="protein sequence ID" value="KAL3386908.1"/>
    <property type="molecule type" value="Genomic_DNA"/>
</dbReference>
<name>A0ABD2W1R0_9HYME</name>
<evidence type="ECO:0000259" key="1">
    <source>
        <dbReference type="PROSITE" id="PS50235"/>
    </source>
</evidence>
<proteinExistence type="predicted"/>
<dbReference type="InterPro" id="IPR028889">
    <property type="entry name" value="USP"/>
</dbReference>